<dbReference type="EMBL" id="CAXITT010000094">
    <property type="protein sequence ID" value="CAL1531656.1"/>
    <property type="molecule type" value="Genomic_DNA"/>
</dbReference>
<comment type="subunit">
    <text evidence="5">Homotetramer.</text>
</comment>
<dbReference type="Gene3D" id="3.20.20.80">
    <property type="entry name" value="Glycosidases"/>
    <property type="match status" value="1"/>
</dbReference>
<dbReference type="SMART" id="SM00812">
    <property type="entry name" value="Alpha_L_fucos"/>
    <property type="match status" value="1"/>
</dbReference>
<feature type="domain" description="Glycoside hydrolase family 29 N-terminal" evidence="12">
    <location>
        <begin position="24"/>
        <end position="357"/>
    </location>
</feature>
<evidence type="ECO:0000313" key="14">
    <source>
        <dbReference type="EMBL" id="CAL1531656.1"/>
    </source>
</evidence>
<dbReference type="PIRSF" id="PIRSF001092">
    <property type="entry name" value="Alpha-L-fucosidase"/>
    <property type="match status" value="1"/>
</dbReference>
<keyword evidence="8 11" id="KW-0378">Hydrolase</keyword>
<evidence type="ECO:0000256" key="3">
    <source>
        <dbReference type="ARBA" id="ARBA00004071"/>
    </source>
</evidence>
<reference evidence="14 15" key="1">
    <citation type="submission" date="2024-04" db="EMBL/GenBank/DDBJ databases">
        <authorList>
            <consortium name="Genoscope - CEA"/>
            <person name="William W."/>
        </authorList>
    </citation>
    <scope>NUCLEOTIDE SEQUENCE [LARGE SCALE GENOMIC DNA]</scope>
</reference>
<dbReference type="InterPro" id="IPR016286">
    <property type="entry name" value="FUC_metazoa-typ"/>
</dbReference>
<dbReference type="EC" id="3.2.1.51" evidence="6"/>
<dbReference type="Pfam" id="PF01120">
    <property type="entry name" value="Alpha_L_fucos"/>
    <property type="match status" value="1"/>
</dbReference>
<dbReference type="SUPFAM" id="SSF51445">
    <property type="entry name" value="(Trans)glycosidases"/>
    <property type="match status" value="1"/>
</dbReference>
<evidence type="ECO:0000313" key="15">
    <source>
        <dbReference type="Proteomes" id="UP001497497"/>
    </source>
</evidence>
<feature type="domain" description="Alpha-L-fucosidase C-terminal" evidence="13">
    <location>
        <begin position="368"/>
        <end position="458"/>
    </location>
</feature>
<dbReference type="InterPro" id="IPR013780">
    <property type="entry name" value="Glyco_hydro_b"/>
</dbReference>
<comment type="caution">
    <text evidence="14">The sequence shown here is derived from an EMBL/GenBank/DDBJ whole genome shotgun (WGS) entry which is preliminary data.</text>
</comment>
<dbReference type="InterPro" id="IPR017853">
    <property type="entry name" value="GH"/>
</dbReference>
<feature type="signal peptide" evidence="11">
    <location>
        <begin position="1"/>
        <end position="24"/>
    </location>
</feature>
<gene>
    <name evidence="14" type="ORF">GSLYS_00005751001</name>
</gene>
<dbReference type="Proteomes" id="UP001497497">
    <property type="component" value="Unassembled WGS sequence"/>
</dbReference>
<keyword evidence="15" id="KW-1185">Reference proteome</keyword>
<dbReference type="Pfam" id="PF16757">
    <property type="entry name" value="Fucosidase_C"/>
    <property type="match status" value="1"/>
</dbReference>
<evidence type="ECO:0000259" key="12">
    <source>
        <dbReference type="Pfam" id="PF01120"/>
    </source>
</evidence>
<accession>A0AAV2HHN5</accession>
<comment type="similarity">
    <text evidence="4 11">Belongs to the glycosyl hydrolase 29 family.</text>
</comment>
<keyword evidence="10 11" id="KW-0326">Glycosidase</keyword>
<dbReference type="PANTHER" id="PTHR10030:SF37">
    <property type="entry name" value="ALPHA-L-FUCOSIDASE-RELATED"/>
    <property type="match status" value="1"/>
</dbReference>
<evidence type="ECO:0000256" key="9">
    <source>
        <dbReference type="ARBA" id="ARBA00023180"/>
    </source>
</evidence>
<comment type="catalytic activity">
    <reaction evidence="2">
        <text>a neolactoside IV(2)-alpha-Fuc-nLc4Cer(d18:0) + H2O = a neolactoside nLc4Cer(d18:0) + L-fucose</text>
        <dbReference type="Rhea" id="RHEA:49308"/>
        <dbReference type="ChEBI" id="CHEBI:2181"/>
        <dbReference type="ChEBI" id="CHEBI:15377"/>
        <dbReference type="ChEBI" id="CHEBI:91119"/>
        <dbReference type="ChEBI" id="CHEBI:91121"/>
    </reaction>
    <physiologicalReaction direction="left-to-right" evidence="2">
        <dbReference type="Rhea" id="RHEA:49309"/>
    </physiologicalReaction>
</comment>
<comment type="function">
    <text evidence="3">Alpha-L-fucosidase is responsible for hydrolyzing the alpha-1,6-linked fucose joined to the reducing-end N-acetylglucosamine of the carbohydrate moieties of glycoproteins.</text>
</comment>
<dbReference type="AlphaFoldDB" id="A0AAV2HHN5"/>
<organism evidence="14 15">
    <name type="scientific">Lymnaea stagnalis</name>
    <name type="common">Great pond snail</name>
    <name type="synonym">Helix stagnalis</name>
    <dbReference type="NCBI Taxonomy" id="6523"/>
    <lineage>
        <taxon>Eukaryota</taxon>
        <taxon>Metazoa</taxon>
        <taxon>Spiralia</taxon>
        <taxon>Lophotrochozoa</taxon>
        <taxon>Mollusca</taxon>
        <taxon>Gastropoda</taxon>
        <taxon>Heterobranchia</taxon>
        <taxon>Euthyneura</taxon>
        <taxon>Panpulmonata</taxon>
        <taxon>Hygrophila</taxon>
        <taxon>Lymnaeoidea</taxon>
        <taxon>Lymnaeidae</taxon>
        <taxon>Lymnaea</taxon>
    </lineage>
</organism>
<evidence type="ECO:0000256" key="2">
    <source>
        <dbReference type="ARBA" id="ARBA00000419"/>
    </source>
</evidence>
<dbReference type="GO" id="GO:0004560">
    <property type="term" value="F:alpha-L-fucosidase activity"/>
    <property type="evidence" value="ECO:0007669"/>
    <property type="project" value="UniProtKB-EC"/>
</dbReference>
<evidence type="ECO:0000256" key="1">
    <source>
        <dbReference type="ARBA" id="ARBA00000321"/>
    </source>
</evidence>
<dbReference type="PANTHER" id="PTHR10030">
    <property type="entry name" value="ALPHA-L-FUCOSIDASE"/>
    <property type="match status" value="1"/>
</dbReference>
<evidence type="ECO:0000256" key="10">
    <source>
        <dbReference type="ARBA" id="ARBA00023295"/>
    </source>
</evidence>
<comment type="catalytic activity">
    <reaction evidence="1">
        <text>a neolactoside IV(2)-alpha-Fuc-nLc4Cer(d18:1(4E)) + H2O = a neolactoside nLc4Cer(d18:1(4E)) + L-fucose</text>
        <dbReference type="Rhea" id="RHEA:48224"/>
        <dbReference type="ChEBI" id="CHEBI:2181"/>
        <dbReference type="ChEBI" id="CHEBI:15377"/>
        <dbReference type="ChEBI" id="CHEBI:17006"/>
        <dbReference type="ChEBI" id="CHEBI:28691"/>
    </reaction>
    <physiologicalReaction direction="left-to-right" evidence="1">
        <dbReference type="Rhea" id="RHEA:48225"/>
    </physiologicalReaction>
</comment>
<feature type="chain" id="PRO_5043115764" description="alpha-L-fucosidase" evidence="11">
    <location>
        <begin position="25"/>
        <end position="462"/>
    </location>
</feature>
<proteinExistence type="inferred from homology"/>
<dbReference type="InterPro" id="IPR000933">
    <property type="entry name" value="Glyco_hydro_29"/>
</dbReference>
<dbReference type="FunFam" id="3.20.20.80:FF:000027">
    <property type="entry name" value="Alpha-L-fucosidase"/>
    <property type="match status" value="1"/>
</dbReference>
<protein>
    <recommendedName>
        <fullName evidence="6">alpha-L-fucosidase</fullName>
        <ecNumber evidence="6">3.2.1.51</ecNumber>
    </recommendedName>
</protein>
<dbReference type="Gene3D" id="2.60.40.1180">
    <property type="entry name" value="Golgi alpha-mannosidase II"/>
    <property type="match status" value="1"/>
</dbReference>
<dbReference type="PRINTS" id="PR00741">
    <property type="entry name" value="GLHYDRLASE29"/>
</dbReference>
<keyword evidence="7 11" id="KW-0732">Signal</keyword>
<dbReference type="GO" id="GO:0006004">
    <property type="term" value="P:fucose metabolic process"/>
    <property type="evidence" value="ECO:0007669"/>
    <property type="project" value="InterPro"/>
</dbReference>
<evidence type="ECO:0000256" key="5">
    <source>
        <dbReference type="ARBA" id="ARBA00011881"/>
    </source>
</evidence>
<evidence type="ECO:0000256" key="8">
    <source>
        <dbReference type="ARBA" id="ARBA00022801"/>
    </source>
</evidence>
<sequence length="462" mass="53782">MATRSIIILSISLVFLFLVLPISGQYAPTWDSLDKRPLPEWYDDAKLGIFIHWGVFSVPSFRSEWFWWDWQGDKDQDTVEFMTKNYPPGFTYADFAKQFTAEFFNALEWAQLFQNAGAKYIVFVSKHHEGFTNWPSKYSWTWNSQDLGPNRDIVGELADAIKNHTNLHFGLYHSLFEWFHPLYLQDKKNNFTTQDFVNGKTLPELYELINTYKPDIIWSDGDWEAPFQYWKSPDFLAWLYNSSPVKDTVVTNDRWGQSVMCQHGGFYTCSDRYNPGHLIKHKWENAMTIDRQSWGYRRNANFQDILSIEELLEQLISTVSCNGNMLMNVGPTSYGEITPIYQERLQQMGSWLKVNGEAIYGTRPWTYQNDTVTSKIWYTQNKKSNPAVVYAIALSWPDSYQLELGAPAATVNTQVTLVGYKGPAFYWKPRSPTGITVFLPAINYNDLPCKWAWAFKLTYINN</sequence>
<evidence type="ECO:0000259" key="13">
    <source>
        <dbReference type="Pfam" id="PF16757"/>
    </source>
</evidence>
<evidence type="ECO:0000256" key="4">
    <source>
        <dbReference type="ARBA" id="ARBA00007951"/>
    </source>
</evidence>
<dbReference type="InterPro" id="IPR031919">
    <property type="entry name" value="Fucosidase_C"/>
</dbReference>
<name>A0AAV2HHN5_LYMST</name>
<dbReference type="FunFam" id="2.60.40.1180:FF:000013">
    <property type="entry name" value="Alpha-L-fucosidase"/>
    <property type="match status" value="1"/>
</dbReference>
<dbReference type="GO" id="GO:0005764">
    <property type="term" value="C:lysosome"/>
    <property type="evidence" value="ECO:0007669"/>
    <property type="project" value="TreeGrafter"/>
</dbReference>
<evidence type="ECO:0000256" key="7">
    <source>
        <dbReference type="ARBA" id="ARBA00022729"/>
    </source>
</evidence>
<dbReference type="GO" id="GO:0016139">
    <property type="term" value="P:glycoside catabolic process"/>
    <property type="evidence" value="ECO:0007669"/>
    <property type="project" value="TreeGrafter"/>
</dbReference>
<evidence type="ECO:0000256" key="11">
    <source>
        <dbReference type="PIRNR" id="PIRNR001092"/>
    </source>
</evidence>
<keyword evidence="9" id="KW-0325">Glycoprotein</keyword>
<dbReference type="InterPro" id="IPR057739">
    <property type="entry name" value="Glyco_hydro_29_N"/>
</dbReference>
<evidence type="ECO:0000256" key="6">
    <source>
        <dbReference type="ARBA" id="ARBA00012662"/>
    </source>
</evidence>